<evidence type="ECO:0000256" key="11">
    <source>
        <dbReference type="SAM" id="Coils"/>
    </source>
</evidence>
<keyword evidence="7 10" id="KW-0143">Chaperone</keyword>
<comment type="subcellular location">
    <subcellularLocation>
        <location evidence="10">Cytoplasm</location>
    </subcellularLocation>
    <text evidence="10">About half TF is bound to the ribosome near the polypeptide exit tunnel while the other half is free in the cytoplasm.</text>
</comment>
<dbReference type="GO" id="GO:0006457">
    <property type="term" value="P:protein folding"/>
    <property type="evidence" value="ECO:0007669"/>
    <property type="project" value="UniProtKB-UniRule"/>
</dbReference>
<dbReference type="InterPro" id="IPR008880">
    <property type="entry name" value="Trigger_fac_C"/>
</dbReference>
<accession>A0A7C4Y438</accession>
<dbReference type="Pfam" id="PF05698">
    <property type="entry name" value="Trigger_C"/>
    <property type="match status" value="1"/>
</dbReference>
<dbReference type="GO" id="GO:0003677">
    <property type="term" value="F:DNA binding"/>
    <property type="evidence" value="ECO:0007669"/>
    <property type="project" value="InterPro"/>
</dbReference>
<dbReference type="Gene3D" id="3.30.70.1050">
    <property type="entry name" value="Trigger factor ribosome-binding domain"/>
    <property type="match status" value="1"/>
</dbReference>
<dbReference type="InterPro" id="IPR027304">
    <property type="entry name" value="Trigger_fact/SurA_dom_sf"/>
</dbReference>
<dbReference type="InterPro" id="IPR036953">
    <property type="entry name" value="GreA/GreB_C_sf"/>
</dbReference>
<evidence type="ECO:0000256" key="2">
    <source>
        <dbReference type="ARBA" id="ARBA00005464"/>
    </source>
</evidence>
<evidence type="ECO:0000256" key="6">
    <source>
        <dbReference type="ARBA" id="ARBA00023110"/>
    </source>
</evidence>
<proteinExistence type="inferred from homology"/>
<dbReference type="AlphaFoldDB" id="A0A7C4Y438"/>
<keyword evidence="11" id="KW-0175">Coiled coil</keyword>
<evidence type="ECO:0000256" key="7">
    <source>
        <dbReference type="ARBA" id="ARBA00023186"/>
    </source>
</evidence>
<dbReference type="GO" id="GO:0015031">
    <property type="term" value="P:protein transport"/>
    <property type="evidence" value="ECO:0007669"/>
    <property type="project" value="UniProtKB-UniRule"/>
</dbReference>
<dbReference type="SUPFAM" id="SSF102735">
    <property type="entry name" value="Trigger factor ribosome-binding domain"/>
    <property type="match status" value="1"/>
</dbReference>
<dbReference type="GO" id="GO:0032784">
    <property type="term" value="P:regulation of DNA-templated transcription elongation"/>
    <property type="evidence" value="ECO:0007669"/>
    <property type="project" value="InterPro"/>
</dbReference>
<evidence type="ECO:0000313" key="14">
    <source>
        <dbReference type="EMBL" id="HGW60441.1"/>
    </source>
</evidence>
<dbReference type="InterPro" id="IPR037041">
    <property type="entry name" value="Trigger_fac_C_sf"/>
</dbReference>
<keyword evidence="6 10" id="KW-0697">Rotamase</keyword>
<dbReference type="InterPro" id="IPR008881">
    <property type="entry name" value="Trigger_fac_ribosome-bd_bac"/>
</dbReference>
<dbReference type="EMBL" id="DTHV01000104">
    <property type="protein sequence ID" value="HGW60441.1"/>
    <property type="molecule type" value="Genomic_DNA"/>
</dbReference>
<protein>
    <recommendedName>
        <fullName evidence="4 10">Trigger factor</fullName>
        <shortName evidence="10">TF</shortName>
        <ecNumber evidence="3 10">5.2.1.8</ecNumber>
    </recommendedName>
    <alternativeName>
        <fullName evidence="9 10">PPIase</fullName>
    </alternativeName>
</protein>
<gene>
    <name evidence="10 14" type="primary">tig</name>
    <name evidence="14" type="ORF">ENV82_03315</name>
</gene>
<comment type="similarity">
    <text evidence="2 10">Belongs to the FKBP-type PPIase family. Tig subfamily.</text>
</comment>
<comment type="caution">
    <text evidence="14">The sequence shown here is derived from an EMBL/GenBank/DDBJ whole genome shotgun (WGS) entry which is preliminary data.</text>
</comment>
<dbReference type="GO" id="GO:0051301">
    <property type="term" value="P:cell division"/>
    <property type="evidence" value="ECO:0007669"/>
    <property type="project" value="UniProtKB-KW"/>
</dbReference>
<keyword evidence="10" id="KW-0131">Cell cycle</keyword>
<evidence type="ECO:0000256" key="9">
    <source>
        <dbReference type="ARBA" id="ARBA00029986"/>
    </source>
</evidence>
<keyword evidence="8 10" id="KW-0413">Isomerase</keyword>
<dbReference type="SUPFAM" id="SSF109998">
    <property type="entry name" value="Triger factor/SurA peptide-binding domain-like"/>
    <property type="match status" value="1"/>
</dbReference>
<keyword evidence="5 10" id="KW-0963">Cytoplasm</keyword>
<sequence length="407" mass="46850">MNYVVKEKTQSKIVGEITNDKDEIAVAKKDAYANLSKKVKIPGFRLGKAPYEIGSAYIGDERLLEEAFELLLDKSLNEFLEKEQIDPFTKPKVDVKEFGNERIVYEVLVEFLPHIDFDPDRKIELKKTIEVKEEEIEEKLKELQDTFTELEPKESAVENGDIIEVAYKIGDKEEQTITVEVGKNKVYGNFNEVVLGKNIGDEFEVGSQNTAIRFKLLSIKTKKVPEINDDFAKEALGVDSLDALKEKIQKEIYENKRLQMVEDRGRIALSTLAKDLQVELPENYIGEEVESRFKEYETEYLKHGVKLESLLEKEGKRVEDFKNEIRGEVIQELKESLILKEIIAKKGLTVSDEEIQQEFEHMLEEEHLQGKGVKMNDKVRRYIKNEILKSKALSILKENAIILFGGE</sequence>
<dbReference type="PIRSF" id="PIRSF003095">
    <property type="entry name" value="Trigger_factor"/>
    <property type="match status" value="1"/>
</dbReference>
<dbReference type="Gene3D" id="3.10.50.30">
    <property type="entry name" value="Transcription elongation factor, GreA/GreB, C-terminal domain"/>
    <property type="match status" value="1"/>
</dbReference>
<dbReference type="InterPro" id="IPR036611">
    <property type="entry name" value="Trigger_fac_ribosome-bd_sf"/>
</dbReference>
<evidence type="ECO:0000256" key="8">
    <source>
        <dbReference type="ARBA" id="ARBA00023235"/>
    </source>
</evidence>
<organism evidence="14">
    <name type="scientific">Caldisericum exile</name>
    <dbReference type="NCBI Taxonomy" id="693075"/>
    <lineage>
        <taxon>Bacteria</taxon>
        <taxon>Pseudomonadati</taxon>
        <taxon>Caldisericota/Cryosericota group</taxon>
        <taxon>Caldisericota</taxon>
        <taxon>Caldisericia</taxon>
        <taxon>Caldisericales</taxon>
        <taxon>Caldisericaceae</taxon>
        <taxon>Caldisericum</taxon>
    </lineage>
</organism>
<evidence type="ECO:0000256" key="5">
    <source>
        <dbReference type="ARBA" id="ARBA00022490"/>
    </source>
</evidence>
<dbReference type="NCBIfam" id="TIGR00115">
    <property type="entry name" value="tig"/>
    <property type="match status" value="1"/>
</dbReference>
<name>A0A7C4Y438_9BACT</name>
<dbReference type="EC" id="5.2.1.8" evidence="3 10"/>
<evidence type="ECO:0000256" key="3">
    <source>
        <dbReference type="ARBA" id="ARBA00013194"/>
    </source>
</evidence>
<evidence type="ECO:0000256" key="1">
    <source>
        <dbReference type="ARBA" id="ARBA00000971"/>
    </source>
</evidence>
<evidence type="ECO:0000256" key="10">
    <source>
        <dbReference type="HAMAP-Rule" id="MF_00303"/>
    </source>
</evidence>
<evidence type="ECO:0000259" key="12">
    <source>
        <dbReference type="Pfam" id="PF05697"/>
    </source>
</evidence>
<comment type="catalytic activity">
    <reaction evidence="1 10">
        <text>[protein]-peptidylproline (omega=180) = [protein]-peptidylproline (omega=0)</text>
        <dbReference type="Rhea" id="RHEA:16237"/>
        <dbReference type="Rhea" id="RHEA-COMP:10747"/>
        <dbReference type="Rhea" id="RHEA-COMP:10748"/>
        <dbReference type="ChEBI" id="CHEBI:83833"/>
        <dbReference type="ChEBI" id="CHEBI:83834"/>
        <dbReference type="EC" id="5.2.1.8"/>
    </reaction>
</comment>
<feature type="domain" description="Trigger factor ribosome-binding bacterial" evidence="12">
    <location>
        <begin position="1"/>
        <end position="143"/>
    </location>
</feature>
<evidence type="ECO:0000256" key="4">
    <source>
        <dbReference type="ARBA" id="ARBA00016902"/>
    </source>
</evidence>
<feature type="coiled-coil region" evidence="11">
    <location>
        <begin position="122"/>
        <end position="149"/>
    </location>
</feature>
<dbReference type="HAMAP" id="MF_00303">
    <property type="entry name" value="Trigger_factor_Tig"/>
    <property type="match status" value="1"/>
</dbReference>
<keyword evidence="10" id="KW-0132">Cell division</keyword>
<reference evidence="14" key="1">
    <citation type="journal article" date="2020" name="mSystems">
        <title>Genome- and Community-Level Interaction Insights into Carbon Utilization and Element Cycling Functions of Hydrothermarchaeota in Hydrothermal Sediment.</title>
        <authorList>
            <person name="Zhou Z."/>
            <person name="Liu Y."/>
            <person name="Xu W."/>
            <person name="Pan J."/>
            <person name="Luo Z.H."/>
            <person name="Li M."/>
        </authorList>
    </citation>
    <scope>NUCLEOTIDE SEQUENCE [LARGE SCALE GENOMIC DNA]</scope>
    <source>
        <strain evidence="14">SpSt-794</strain>
    </source>
</reference>
<comment type="domain">
    <text evidence="10">Consists of 3 domains; the N-terminus binds the ribosome, the middle domain has PPIase activity, while the C-terminus has intrinsic chaperone activity on its own.</text>
</comment>
<dbReference type="InterPro" id="IPR005215">
    <property type="entry name" value="Trig_fac"/>
</dbReference>
<comment type="function">
    <text evidence="10">Involved in protein export. Acts as a chaperone by maintaining the newly synthesized protein in an open conformation. Functions as a peptidyl-prolyl cis-trans isomerase.</text>
</comment>
<feature type="domain" description="Trigger factor C-terminal" evidence="13">
    <location>
        <begin position="240"/>
        <end position="397"/>
    </location>
</feature>
<dbReference type="GO" id="GO:0005737">
    <property type="term" value="C:cytoplasm"/>
    <property type="evidence" value="ECO:0007669"/>
    <property type="project" value="UniProtKB-SubCell"/>
</dbReference>
<dbReference type="Pfam" id="PF05697">
    <property type="entry name" value="Trigger_N"/>
    <property type="match status" value="1"/>
</dbReference>
<dbReference type="SUPFAM" id="SSF54534">
    <property type="entry name" value="FKBP-like"/>
    <property type="match status" value="1"/>
</dbReference>
<evidence type="ECO:0000259" key="13">
    <source>
        <dbReference type="Pfam" id="PF05698"/>
    </source>
</evidence>
<dbReference type="GO" id="GO:0003755">
    <property type="term" value="F:peptidyl-prolyl cis-trans isomerase activity"/>
    <property type="evidence" value="ECO:0007669"/>
    <property type="project" value="UniProtKB-UniRule"/>
</dbReference>
<dbReference type="Gene3D" id="1.10.3120.10">
    <property type="entry name" value="Trigger factor, C-terminal domain"/>
    <property type="match status" value="1"/>
</dbReference>